<keyword evidence="17" id="KW-1185">Reference proteome</keyword>
<feature type="region of interest" description="Disordered" evidence="11">
    <location>
        <begin position="367"/>
        <end position="405"/>
    </location>
</feature>
<dbReference type="SUPFAM" id="SSF47203">
    <property type="entry name" value="Acyl-CoA dehydrogenase C-terminal domain-like"/>
    <property type="match status" value="2"/>
</dbReference>
<accession>A0A0L6CNC8</accession>
<dbReference type="Gene3D" id="1.10.540.10">
    <property type="entry name" value="Acyl-CoA dehydrogenase/oxidase, N-terminal domain"/>
    <property type="match status" value="1"/>
</dbReference>
<dbReference type="FunFam" id="1.20.140.10:FF:000007">
    <property type="entry name" value="Acyl-coenzyme A oxidase"/>
    <property type="match status" value="1"/>
</dbReference>
<dbReference type="EC" id="1.3.3.6" evidence="4"/>
<dbReference type="InterPro" id="IPR013786">
    <property type="entry name" value="AcylCoA_DH/ox_N"/>
</dbReference>
<evidence type="ECO:0000256" key="5">
    <source>
        <dbReference type="ARBA" id="ARBA00022630"/>
    </source>
</evidence>
<dbReference type="PIRSF" id="PIRSF000168">
    <property type="entry name" value="Acyl-CoA_oxidase"/>
    <property type="match status" value="1"/>
</dbReference>
<comment type="cofactor">
    <cofactor evidence="1">
        <name>FAD</name>
        <dbReference type="ChEBI" id="CHEBI:57692"/>
    </cofactor>
</comment>
<dbReference type="InterPro" id="IPR009100">
    <property type="entry name" value="AcylCoA_DH/oxidase_NM_dom_sf"/>
</dbReference>
<evidence type="ECO:0000256" key="8">
    <source>
        <dbReference type="ARBA" id="ARBA00023002"/>
    </source>
</evidence>
<dbReference type="GO" id="GO:0005504">
    <property type="term" value="F:fatty acid binding"/>
    <property type="evidence" value="ECO:0007669"/>
    <property type="project" value="TreeGrafter"/>
</dbReference>
<dbReference type="GO" id="GO:0055088">
    <property type="term" value="P:lipid homeostasis"/>
    <property type="evidence" value="ECO:0007669"/>
    <property type="project" value="TreeGrafter"/>
</dbReference>
<dbReference type="EMBL" id="LAIR01000002">
    <property type="protein sequence ID" value="KNX39155.1"/>
    <property type="molecule type" value="Genomic_DNA"/>
</dbReference>
<dbReference type="Gene3D" id="1.20.140.10">
    <property type="entry name" value="Butyryl-CoA Dehydrogenase, subunit A, domain 3"/>
    <property type="match status" value="2"/>
</dbReference>
<evidence type="ECO:0000313" key="17">
    <source>
        <dbReference type="Proteomes" id="UP000037397"/>
    </source>
</evidence>
<evidence type="ECO:0000259" key="13">
    <source>
        <dbReference type="Pfam" id="PF02770"/>
    </source>
</evidence>
<dbReference type="FunFam" id="2.40.110.10:FF:000005">
    <property type="entry name" value="Acyl-coenzyme A oxidase"/>
    <property type="match status" value="1"/>
</dbReference>
<evidence type="ECO:0000256" key="10">
    <source>
        <dbReference type="ARBA" id="ARBA00023140"/>
    </source>
</evidence>
<evidence type="ECO:0000256" key="9">
    <source>
        <dbReference type="ARBA" id="ARBA00023098"/>
    </source>
</evidence>
<evidence type="ECO:0000256" key="2">
    <source>
        <dbReference type="ARBA" id="ARBA00004275"/>
    </source>
</evidence>
<comment type="subcellular location">
    <subcellularLocation>
        <location evidence="2">Peroxisome</location>
    </subcellularLocation>
</comment>
<reference evidence="17" key="1">
    <citation type="submission" date="2015-03" db="EMBL/GenBank/DDBJ databases">
        <title>Luteipulveratus halotolerans sp. nov., a novel actinobacterium (Dermacoccaceae) from Sarawak, Malaysia.</title>
        <authorList>
            <person name="Juboi H."/>
            <person name="Basik A."/>
            <person name="Shamsul S.S."/>
            <person name="Arnold P."/>
            <person name="Schmitt E.K."/>
            <person name="Sanglier J.-J."/>
            <person name="Yeo T."/>
        </authorList>
    </citation>
    <scope>NUCLEOTIDE SEQUENCE [LARGE SCALE GENOMIC DNA]</scope>
    <source>
        <strain evidence="17">C296001</strain>
    </source>
</reference>
<feature type="domain" description="Acyl-CoA oxidase/dehydrogenase middle" evidence="13">
    <location>
        <begin position="142"/>
        <end position="251"/>
    </location>
</feature>
<dbReference type="AlphaFoldDB" id="A0A0L6CNC8"/>
<proteinExistence type="inferred from homology"/>
<feature type="domain" description="Acyl-CoA oxidase C-alpha1" evidence="15">
    <location>
        <begin position="287"/>
        <end position="474"/>
    </location>
</feature>
<dbReference type="GO" id="GO:0003997">
    <property type="term" value="F:acyl-CoA oxidase activity"/>
    <property type="evidence" value="ECO:0007669"/>
    <property type="project" value="UniProtKB-EC"/>
</dbReference>
<feature type="domain" description="Acyl-CoA oxidase C-terminal" evidence="12">
    <location>
        <begin position="534"/>
        <end position="675"/>
    </location>
</feature>
<keyword evidence="7" id="KW-0276">Fatty acid metabolism</keyword>
<dbReference type="Pfam" id="PF02771">
    <property type="entry name" value="Acyl-CoA_dh_N"/>
    <property type="match status" value="1"/>
</dbReference>
<dbReference type="InterPro" id="IPR046373">
    <property type="entry name" value="Acyl-CoA_Oxase/DH_mid-dom_sf"/>
</dbReference>
<evidence type="ECO:0000256" key="6">
    <source>
        <dbReference type="ARBA" id="ARBA00022827"/>
    </source>
</evidence>
<keyword evidence="9" id="KW-0443">Lipid metabolism</keyword>
<dbReference type="PATRIC" id="fig|1631356.3.peg.532"/>
<dbReference type="InterPro" id="IPR055060">
    <property type="entry name" value="ACOX_C_alpha1"/>
</dbReference>
<keyword evidence="5" id="KW-0285">Flavoprotein</keyword>
<dbReference type="InterPro" id="IPR006091">
    <property type="entry name" value="Acyl-CoA_Oxase/DH_mid-dom"/>
</dbReference>
<dbReference type="FunFam" id="1.20.140.10:FF:000010">
    <property type="entry name" value="Acyl-coenzyme A oxidase"/>
    <property type="match status" value="1"/>
</dbReference>
<dbReference type="Pfam" id="PF01756">
    <property type="entry name" value="ACOX"/>
    <property type="match status" value="1"/>
</dbReference>
<gene>
    <name evidence="16" type="ORF">VV01_02990</name>
</gene>
<dbReference type="GO" id="GO:0071949">
    <property type="term" value="F:FAD binding"/>
    <property type="evidence" value="ECO:0007669"/>
    <property type="project" value="InterPro"/>
</dbReference>
<dbReference type="SUPFAM" id="SSF56645">
    <property type="entry name" value="Acyl-CoA dehydrogenase NM domain-like"/>
    <property type="match status" value="1"/>
</dbReference>
<feature type="domain" description="Acyl-CoA dehydrogenase/oxidase N-terminal" evidence="14">
    <location>
        <begin position="60"/>
        <end position="137"/>
    </location>
</feature>
<keyword evidence="10" id="KW-0576">Peroxisome</keyword>
<evidence type="ECO:0000313" key="16">
    <source>
        <dbReference type="EMBL" id="KNX39155.1"/>
    </source>
</evidence>
<evidence type="ECO:0000256" key="7">
    <source>
        <dbReference type="ARBA" id="ARBA00022832"/>
    </source>
</evidence>
<dbReference type="STRING" id="1631356.VV01_02990"/>
<feature type="compositionally biased region" description="Basic and acidic residues" evidence="11">
    <location>
        <begin position="380"/>
        <end position="405"/>
    </location>
</feature>
<protein>
    <recommendedName>
        <fullName evidence="4">acyl-CoA oxidase</fullName>
        <ecNumber evidence="4">1.3.3.6</ecNumber>
    </recommendedName>
</protein>
<comment type="caution">
    <text evidence="16">The sequence shown here is derived from an EMBL/GenBank/DDBJ whole genome shotgun (WGS) entry which is preliminary data.</text>
</comment>
<sequence>MSDAPARPELTSGPEVVESIRTVLDGAWGDLRQRIRTELRPEQILGEPGQSITEQRARVRDQLLGLAEAGYGRIGFPAAYGGELDYGASCVAFEMQAYGDLSLLVKLGVQFGLFGGAVARLGTERHHQAYLADIMAGRLLGSFGMTEVGHGSNVQRLETTATYDAATGDLVIHTPTESAVKTYIGNAAQDARMAVIFAQLITDEGGHGVHAVLVPVRDEAGAALPGVTIGDNGVKAGLPGVDNGTFAFDQVRVPKANLLNAFGDIDDNGHYVSDIDNENRRFFTMLGTLVRGRVCVGGGSGSAAKKALAIAIRYGDQRRQFEAPGAEQEVVVLDYLAHQRKLLPRLAKSYALSLAQNVVTERLEELHGAGAARSGPSVDDAGRESLRTRPEEEGGERSASDQEAQRELETRVAGLKAVTTWHALDTIQTCREACGGAGYMAENQLGQMRADVDVFTTFEGDNTVLLQLVAKGLLTEYKEMWGDLDPAEMVGLVSKQVAEGVVERTTGRAGLQRLLDLAKGRDDDSALDDRGWQLSMFEQRADHVLETVGKRLRKATKDNAFQLFNAAQDHVLLAARTHIDRIVMEAFAEAVDDMPEGPARDLLDHVCSLYALASIEEDKAWFIEHGRLTTARSRAVTAQVNQLCGDLRPHAQALVDALGIPDGLITAPIAQRAGEAR</sequence>
<evidence type="ECO:0000256" key="11">
    <source>
        <dbReference type="SAM" id="MobiDB-lite"/>
    </source>
</evidence>
<dbReference type="Pfam" id="PF22924">
    <property type="entry name" value="ACOX_C_alpha1"/>
    <property type="match status" value="1"/>
</dbReference>
<dbReference type="PANTHER" id="PTHR10909">
    <property type="entry name" value="ELECTRON TRANSPORT OXIDOREDUCTASE"/>
    <property type="match status" value="1"/>
</dbReference>
<dbReference type="Gene3D" id="2.40.110.10">
    <property type="entry name" value="Butyryl-CoA Dehydrogenase, subunit A, domain 2"/>
    <property type="match status" value="1"/>
</dbReference>
<dbReference type="InterPro" id="IPR012258">
    <property type="entry name" value="Acyl-CoA_oxidase"/>
</dbReference>
<keyword evidence="8" id="KW-0560">Oxidoreductase</keyword>
<keyword evidence="6" id="KW-0274">FAD</keyword>
<evidence type="ECO:0000256" key="4">
    <source>
        <dbReference type="ARBA" id="ARBA00012870"/>
    </source>
</evidence>
<organism evidence="16 17">
    <name type="scientific">Luteipulveratus halotolerans</name>
    <dbReference type="NCBI Taxonomy" id="1631356"/>
    <lineage>
        <taxon>Bacteria</taxon>
        <taxon>Bacillati</taxon>
        <taxon>Actinomycetota</taxon>
        <taxon>Actinomycetes</taxon>
        <taxon>Micrococcales</taxon>
        <taxon>Dermacoccaceae</taxon>
        <taxon>Luteipulveratus</taxon>
    </lineage>
</organism>
<dbReference type="InterPro" id="IPR002655">
    <property type="entry name" value="Acyl-CoA_oxidase_C"/>
</dbReference>
<dbReference type="InterPro" id="IPR036250">
    <property type="entry name" value="AcylCo_DH-like_C"/>
</dbReference>
<dbReference type="Proteomes" id="UP000037397">
    <property type="component" value="Unassembled WGS sequence"/>
</dbReference>
<dbReference type="GO" id="GO:0033540">
    <property type="term" value="P:fatty acid beta-oxidation using acyl-CoA oxidase"/>
    <property type="evidence" value="ECO:0007669"/>
    <property type="project" value="TreeGrafter"/>
</dbReference>
<evidence type="ECO:0000259" key="12">
    <source>
        <dbReference type="Pfam" id="PF01756"/>
    </source>
</evidence>
<dbReference type="Pfam" id="PF02770">
    <property type="entry name" value="Acyl-CoA_dh_M"/>
    <property type="match status" value="1"/>
</dbReference>
<evidence type="ECO:0000259" key="15">
    <source>
        <dbReference type="Pfam" id="PF22924"/>
    </source>
</evidence>
<comment type="similarity">
    <text evidence="3">Belongs to the acyl-CoA oxidase family.</text>
</comment>
<evidence type="ECO:0000256" key="3">
    <source>
        <dbReference type="ARBA" id="ARBA00006288"/>
    </source>
</evidence>
<evidence type="ECO:0000256" key="1">
    <source>
        <dbReference type="ARBA" id="ARBA00001974"/>
    </source>
</evidence>
<dbReference type="InterPro" id="IPR037069">
    <property type="entry name" value="AcylCoA_DH/ox_N_sf"/>
</dbReference>
<evidence type="ECO:0000259" key="14">
    <source>
        <dbReference type="Pfam" id="PF02771"/>
    </source>
</evidence>
<name>A0A0L6CNC8_9MICO</name>